<keyword evidence="3" id="KW-0378">Hydrolase</keyword>
<comment type="caution">
    <text evidence="3">The sequence shown here is derived from an EMBL/GenBank/DDBJ whole genome shotgun (WGS) entry which is preliminary data.</text>
</comment>
<dbReference type="PROSITE" id="PS51257">
    <property type="entry name" value="PROKAR_LIPOPROTEIN"/>
    <property type="match status" value="1"/>
</dbReference>
<reference evidence="3 4" key="1">
    <citation type="submission" date="2023-08" db="EMBL/GenBank/DDBJ databases">
        <title>Whole-genome sequencing of halo(alkali)philic microorganisms from hypersaline lakes.</title>
        <authorList>
            <person name="Sorokin D.Y."/>
            <person name="Abbas B."/>
            <person name="Merkel A.Y."/>
        </authorList>
    </citation>
    <scope>NUCLEOTIDE SEQUENCE [LARGE SCALE GENOMIC DNA]</scope>
    <source>
        <strain evidence="3 4">AB-CW4</strain>
    </source>
</reference>
<dbReference type="CDD" id="cd01300">
    <property type="entry name" value="YtcJ_like"/>
    <property type="match status" value="1"/>
</dbReference>
<dbReference type="GO" id="GO:0016787">
    <property type="term" value="F:hydrolase activity"/>
    <property type="evidence" value="ECO:0007669"/>
    <property type="project" value="UniProtKB-KW"/>
</dbReference>
<evidence type="ECO:0000313" key="3">
    <source>
        <dbReference type="EMBL" id="MDQ2069777.1"/>
    </source>
</evidence>
<sequence length="559" mass="61247">MHRALLTVSLLLAVLLVACGRPEPAADKLLHNANIHTLDENKPHATAVAIRGDRILAVGSREALSHFIGEDTVEIDLEGATVFPGMADSHVHLAGIGERELGLDLAGIDSLDAFLDAVEGRVAESDVGDWVVGRGWLETHWTPPAFPTREDLDAIAPNNPVWLTRADGHGSVANSLALEIAGVDHDTPVPDGGDILRDDKGEPSGMLLGRAQWLVAQHVPEPDASLAERLVLGAQRSLEMGWTQVHIASGDYEELHTLRDLFAEGQIRLRVYQALRGPGAGAERLVNEGGFSGLYEGRYSVRGIKLAADGALGSGGAALLKDYEDREGRGYLQFQREDVIELLEMALRNGVQVWTHAIGDRGNRFALDLYEEVFDRVPAEERGVAEPRWRIEHAQVLHPDDLPRFVELGVIPSMQPSHAIGDLHYAHRRVGPERLRTAYAWRDLIDSGVPLAGGSDAPVEMGDPRIEFYAAVSRRDLDGYQGDHWYPEQAVSREEALKMFTLWPAMAAFEEDVRGSIEPGKYADLTVFARDLMSIDEKDILDTDVVMTIVGGEVLFDGR</sequence>
<keyword evidence="1" id="KW-0732">Signal</keyword>
<dbReference type="EMBL" id="JAVDDT010000004">
    <property type="protein sequence ID" value="MDQ2069777.1"/>
    <property type="molecule type" value="Genomic_DNA"/>
</dbReference>
<organism evidence="3 4">
    <name type="scientific">Natronospira bacteriovora</name>
    <dbReference type="NCBI Taxonomy" id="3069753"/>
    <lineage>
        <taxon>Bacteria</taxon>
        <taxon>Pseudomonadati</taxon>
        <taxon>Pseudomonadota</taxon>
        <taxon>Gammaproteobacteria</taxon>
        <taxon>Natronospirales</taxon>
        <taxon>Natronospiraceae</taxon>
        <taxon>Natronospira</taxon>
    </lineage>
</organism>
<dbReference type="InterPro" id="IPR011059">
    <property type="entry name" value="Metal-dep_hydrolase_composite"/>
</dbReference>
<dbReference type="RefSeq" id="WP_306728274.1">
    <property type="nucleotide sequence ID" value="NZ_JAVDDT010000004.1"/>
</dbReference>
<dbReference type="Gene3D" id="3.10.310.70">
    <property type="match status" value="1"/>
</dbReference>
<dbReference type="Pfam" id="PF07969">
    <property type="entry name" value="Amidohydro_3"/>
    <property type="match status" value="1"/>
</dbReference>
<dbReference type="SUPFAM" id="SSF51338">
    <property type="entry name" value="Composite domain of metallo-dependent hydrolases"/>
    <property type="match status" value="1"/>
</dbReference>
<evidence type="ECO:0000256" key="1">
    <source>
        <dbReference type="SAM" id="SignalP"/>
    </source>
</evidence>
<dbReference type="InterPro" id="IPR032466">
    <property type="entry name" value="Metal_Hydrolase"/>
</dbReference>
<dbReference type="Proteomes" id="UP001239019">
    <property type="component" value="Unassembled WGS sequence"/>
</dbReference>
<dbReference type="InterPro" id="IPR013108">
    <property type="entry name" value="Amidohydro_3"/>
</dbReference>
<dbReference type="InterPro" id="IPR033932">
    <property type="entry name" value="YtcJ-like"/>
</dbReference>
<proteinExistence type="predicted"/>
<gene>
    <name evidence="3" type="ORF">RBH19_07820</name>
</gene>
<dbReference type="PANTHER" id="PTHR22642:SF2">
    <property type="entry name" value="PROTEIN LONG AFTER FAR-RED 3"/>
    <property type="match status" value="1"/>
</dbReference>
<keyword evidence="4" id="KW-1185">Reference proteome</keyword>
<feature type="chain" id="PRO_5046943059" evidence="1">
    <location>
        <begin position="26"/>
        <end position="559"/>
    </location>
</feature>
<dbReference type="SUPFAM" id="SSF51556">
    <property type="entry name" value="Metallo-dependent hydrolases"/>
    <property type="match status" value="1"/>
</dbReference>
<feature type="signal peptide" evidence="1">
    <location>
        <begin position="1"/>
        <end position="25"/>
    </location>
</feature>
<feature type="domain" description="Amidohydrolase 3" evidence="2">
    <location>
        <begin position="74"/>
        <end position="556"/>
    </location>
</feature>
<dbReference type="Gene3D" id="2.30.40.10">
    <property type="entry name" value="Urease, subunit C, domain 1"/>
    <property type="match status" value="1"/>
</dbReference>
<dbReference type="PANTHER" id="PTHR22642">
    <property type="entry name" value="IMIDAZOLONEPROPIONASE"/>
    <property type="match status" value="1"/>
</dbReference>
<evidence type="ECO:0000259" key="2">
    <source>
        <dbReference type="Pfam" id="PF07969"/>
    </source>
</evidence>
<accession>A0ABU0W6Y1</accession>
<dbReference type="Gene3D" id="3.20.20.140">
    <property type="entry name" value="Metal-dependent hydrolases"/>
    <property type="match status" value="1"/>
</dbReference>
<protein>
    <submittedName>
        <fullName evidence="3">Amidohydrolase</fullName>
        <ecNumber evidence="3">3.5.-.-</ecNumber>
    </submittedName>
</protein>
<evidence type="ECO:0000313" key="4">
    <source>
        <dbReference type="Proteomes" id="UP001239019"/>
    </source>
</evidence>
<name>A0ABU0W6Y1_9GAMM</name>
<dbReference type="EC" id="3.5.-.-" evidence="3"/>